<dbReference type="AlphaFoldDB" id="A0A9Q0MQJ7"/>
<dbReference type="Proteomes" id="UP001151699">
    <property type="component" value="Chromosome C"/>
</dbReference>
<accession>A0A9Q0MQJ7</accession>
<feature type="non-terminal residue" evidence="2">
    <location>
        <position position="81"/>
    </location>
</feature>
<gene>
    <name evidence="2" type="ORF">Bhyg_14400</name>
</gene>
<feature type="signal peptide" evidence="1">
    <location>
        <begin position="1"/>
        <end position="19"/>
    </location>
</feature>
<organism evidence="2 3">
    <name type="scientific">Pseudolycoriella hygida</name>
    <dbReference type="NCBI Taxonomy" id="35572"/>
    <lineage>
        <taxon>Eukaryota</taxon>
        <taxon>Metazoa</taxon>
        <taxon>Ecdysozoa</taxon>
        <taxon>Arthropoda</taxon>
        <taxon>Hexapoda</taxon>
        <taxon>Insecta</taxon>
        <taxon>Pterygota</taxon>
        <taxon>Neoptera</taxon>
        <taxon>Endopterygota</taxon>
        <taxon>Diptera</taxon>
        <taxon>Nematocera</taxon>
        <taxon>Sciaroidea</taxon>
        <taxon>Sciaridae</taxon>
        <taxon>Pseudolycoriella</taxon>
    </lineage>
</organism>
<evidence type="ECO:0000313" key="3">
    <source>
        <dbReference type="Proteomes" id="UP001151699"/>
    </source>
</evidence>
<name>A0A9Q0MQJ7_9DIPT</name>
<keyword evidence="1" id="KW-0732">Signal</keyword>
<evidence type="ECO:0000256" key="1">
    <source>
        <dbReference type="SAM" id="SignalP"/>
    </source>
</evidence>
<evidence type="ECO:0000313" key="2">
    <source>
        <dbReference type="EMBL" id="KAJ6635814.1"/>
    </source>
</evidence>
<feature type="chain" id="PRO_5040248691" evidence="1">
    <location>
        <begin position="20"/>
        <end position="81"/>
    </location>
</feature>
<comment type="caution">
    <text evidence="2">The sequence shown here is derived from an EMBL/GenBank/DDBJ whole genome shotgun (WGS) entry which is preliminary data.</text>
</comment>
<reference evidence="2" key="1">
    <citation type="submission" date="2022-07" db="EMBL/GenBank/DDBJ databases">
        <authorList>
            <person name="Trinca V."/>
            <person name="Uliana J.V.C."/>
            <person name="Torres T.T."/>
            <person name="Ward R.J."/>
            <person name="Monesi N."/>
        </authorList>
    </citation>
    <scope>NUCLEOTIDE SEQUENCE</scope>
    <source>
        <strain evidence="2">HSMRA1968</strain>
        <tissue evidence="2">Whole embryos</tissue>
    </source>
</reference>
<keyword evidence="3" id="KW-1185">Reference proteome</keyword>
<sequence>MKVVLMLVVAIAAVQVALSKPQTGDIVNTVTNLVGLGFDKECIPRCPLIVSNSLICMGPNSCPPLKISFAQNVSGRFIFPC</sequence>
<proteinExistence type="predicted"/>
<dbReference type="EMBL" id="WJQU01000004">
    <property type="protein sequence ID" value="KAJ6635814.1"/>
    <property type="molecule type" value="Genomic_DNA"/>
</dbReference>
<protein>
    <submittedName>
        <fullName evidence="2">Uncharacterized protein</fullName>
    </submittedName>
</protein>